<proteinExistence type="predicted"/>
<feature type="non-terminal residue" evidence="1">
    <location>
        <position position="1"/>
    </location>
</feature>
<gene>
    <name evidence="1" type="ORF">LCGC14_3014400</name>
</gene>
<name>A0A0F8Z4X9_9ZZZZ</name>
<protein>
    <submittedName>
        <fullName evidence="1">Uncharacterized protein</fullName>
    </submittedName>
</protein>
<accession>A0A0F8Z4X9</accession>
<sequence length="52" mass="6199">AYRVQGQNLARFTREMQQIKEIPEKPPLELVLDKAKKAFAYKIDHIKNDMRK</sequence>
<evidence type="ECO:0000313" key="1">
    <source>
        <dbReference type="EMBL" id="KKK61429.1"/>
    </source>
</evidence>
<comment type="caution">
    <text evidence="1">The sequence shown here is derived from an EMBL/GenBank/DDBJ whole genome shotgun (WGS) entry which is preliminary data.</text>
</comment>
<reference evidence="1" key="1">
    <citation type="journal article" date="2015" name="Nature">
        <title>Complex archaea that bridge the gap between prokaryotes and eukaryotes.</title>
        <authorList>
            <person name="Spang A."/>
            <person name="Saw J.H."/>
            <person name="Jorgensen S.L."/>
            <person name="Zaremba-Niedzwiedzka K."/>
            <person name="Martijn J."/>
            <person name="Lind A.E."/>
            <person name="van Eijk R."/>
            <person name="Schleper C."/>
            <person name="Guy L."/>
            <person name="Ettema T.J."/>
        </authorList>
    </citation>
    <scope>NUCLEOTIDE SEQUENCE</scope>
</reference>
<dbReference type="EMBL" id="LAZR01062478">
    <property type="protein sequence ID" value="KKK61429.1"/>
    <property type="molecule type" value="Genomic_DNA"/>
</dbReference>
<dbReference type="AlphaFoldDB" id="A0A0F8Z4X9"/>
<organism evidence="1">
    <name type="scientific">marine sediment metagenome</name>
    <dbReference type="NCBI Taxonomy" id="412755"/>
    <lineage>
        <taxon>unclassified sequences</taxon>
        <taxon>metagenomes</taxon>
        <taxon>ecological metagenomes</taxon>
    </lineage>
</organism>